<evidence type="ECO:0000256" key="2">
    <source>
        <dbReference type="ARBA" id="ARBA00007405"/>
    </source>
</evidence>
<evidence type="ECO:0000256" key="6">
    <source>
        <dbReference type="ARBA" id="ARBA00022634"/>
    </source>
</evidence>
<dbReference type="Pfam" id="PF02867">
    <property type="entry name" value="Ribonuc_red_lgC"/>
    <property type="match status" value="1"/>
</dbReference>
<dbReference type="CDD" id="cd02888">
    <property type="entry name" value="RNR_II_dimer"/>
    <property type="match status" value="1"/>
</dbReference>
<evidence type="ECO:0000256" key="3">
    <source>
        <dbReference type="ARBA" id="ARBA00012274"/>
    </source>
</evidence>
<dbReference type="PANTHER" id="PTHR43371:SF1">
    <property type="entry name" value="RIBONUCLEOSIDE-DIPHOSPHATE REDUCTASE"/>
    <property type="match status" value="1"/>
</dbReference>
<feature type="domain" description="TSCPD" evidence="15">
    <location>
        <begin position="520"/>
        <end position="621"/>
    </location>
</feature>
<evidence type="ECO:0000256" key="1">
    <source>
        <dbReference type="ARBA" id="ARBA00001922"/>
    </source>
</evidence>
<dbReference type="Gene3D" id="3.20.70.20">
    <property type="match status" value="1"/>
</dbReference>
<comment type="catalytic activity">
    <reaction evidence="12 13">
        <text>a 2'-deoxyribonucleoside 5'-diphosphate + [thioredoxin]-disulfide + H2O = a ribonucleoside 5'-diphosphate + [thioredoxin]-dithiol</text>
        <dbReference type="Rhea" id="RHEA:23252"/>
        <dbReference type="Rhea" id="RHEA-COMP:10698"/>
        <dbReference type="Rhea" id="RHEA-COMP:10700"/>
        <dbReference type="ChEBI" id="CHEBI:15377"/>
        <dbReference type="ChEBI" id="CHEBI:29950"/>
        <dbReference type="ChEBI" id="CHEBI:50058"/>
        <dbReference type="ChEBI" id="CHEBI:57930"/>
        <dbReference type="ChEBI" id="CHEBI:73316"/>
        <dbReference type="EC" id="1.17.4.1"/>
    </reaction>
</comment>
<evidence type="ECO:0000259" key="14">
    <source>
        <dbReference type="Pfam" id="PF02867"/>
    </source>
</evidence>
<dbReference type="Proteomes" id="UP000177794">
    <property type="component" value="Unassembled WGS sequence"/>
</dbReference>
<comment type="similarity">
    <text evidence="2 13">Belongs to the ribonucleoside diphosphate reductase class-2 family.</text>
</comment>
<dbReference type="GO" id="GO:0004748">
    <property type="term" value="F:ribonucleoside-diphosphate reductase activity, thioredoxin disulfide as acceptor"/>
    <property type="evidence" value="ECO:0007669"/>
    <property type="project" value="UniProtKB-EC"/>
</dbReference>
<protein>
    <recommendedName>
        <fullName evidence="4 13">Vitamin B12-dependent ribonucleotide reductase</fullName>
        <ecNumber evidence="3 13">1.17.4.1</ecNumber>
    </recommendedName>
</protein>
<comment type="cofactor">
    <cofactor evidence="1 13">
        <name>adenosylcob(III)alamin</name>
        <dbReference type="ChEBI" id="CHEBI:18408"/>
    </cofactor>
</comment>
<feature type="domain" description="Ribonucleotide reductase large subunit C-terminal" evidence="14">
    <location>
        <begin position="12"/>
        <end position="331"/>
    </location>
</feature>
<dbReference type="PRINTS" id="PR01183">
    <property type="entry name" value="RIBORDTASEM1"/>
</dbReference>
<dbReference type="EMBL" id="MGGX01000028">
    <property type="protein sequence ID" value="OGM55006.1"/>
    <property type="molecule type" value="Genomic_DNA"/>
</dbReference>
<evidence type="ECO:0000256" key="9">
    <source>
        <dbReference type="ARBA" id="ARBA00023157"/>
    </source>
</evidence>
<evidence type="ECO:0000313" key="17">
    <source>
        <dbReference type="Proteomes" id="UP000177794"/>
    </source>
</evidence>
<gene>
    <name evidence="16" type="ORF">A3E15_02305</name>
</gene>
<evidence type="ECO:0000256" key="5">
    <source>
        <dbReference type="ARBA" id="ARBA00022628"/>
    </source>
</evidence>
<keyword evidence="10 13" id="KW-0170">Cobalt</keyword>
<proteinExistence type="inferred from homology"/>
<name>A0A1F8ATC4_9BACT</name>
<reference evidence="16 17" key="1">
    <citation type="journal article" date="2016" name="Nat. Commun.">
        <title>Thousands of microbial genomes shed light on interconnected biogeochemical processes in an aquifer system.</title>
        <authorList>
            <person name="Anantharaman K."/>
            <person name="Brown C.T."/>
            <person name="Hug L.A."/>
            <person name="Sharon I."/>
            <person name="Castelle C.J."/>
            <person name="Probst A.J."/>
            <person name="Thomas B.C."/>
            <person name="Singh A."/>
            <person name="Wilkins M.J."/>
            <person name="Karaoz U."/>
            <person name="Brodie E.L."/>
            <person name="Williams K.H."/>
            <person name="Hubbard S.S."/>
            <person name="Banfield J.F."/>
        </authorList>
    </citation>
    <scope>NUCLEOTIDE SEQUENCE [LARGE SCALE GENOMIC DNA]</scope>
</reference>
<dbReference type="AlphaFoldDB" id="A0A1F8ATC4"/>
<dbReference type="GO" id="GO:0031419">
    <property type="term" value="F:cobalamin binding"/>
    <property type="evidence" value="ECO:0007669"/>
    <property type="project" value="UniProtKB-KW"/>
</dbReference>
<dbReference type="NCBIfam" id="TIGR02504">
    <property type="entry name" value="NrdJ_Z"/>
    <property type="match status" value="1"/>
</dbReference>
<evidence type="ECO:0000256" key="12">
    <source>
        <dbReference type="ARBA" id="ARBA00047754"/>
    </source>
</evidence>
<keyword evidence="7 13" id="KW-0547">Nucleotide-binding</keyword>
<evidence type="ECO:0000256" key="13">
    <source>
        <dbReference type="RuleBase" id="RU364064"/>
    </source>
</evidence>
<evidence type="ECO:0000256" key="10">
    <source>
        <dbReference type="ARBA" id="ARBA00023285"/>
    </source>
</evidence>
<evidence type="ECO:0000256" key="7">
    <source>
        <dbReference type="ARBA" id="ARBA00022741"/>
    </source>
</evidence>
<keyword evidence="9" id="KW-1015">Disulfide bond</keyword>
<comment type="function">
    <text evidence="11 13">Catalyzes the reduction of ribonucleotides to deoxyribonucleotides. May function to provide a pool of deoxyribonucleotide precursors for DNA repair during oxygen limitation and/or for immediate growth after restoration of oxygen.</text>
</comment>
<dbReference type="PANTHER" id="PTHR43371">
    <property type="entry name" value="VITAMIN B12-DEPENDENT RIBONUCLEOTIDE REDUCTASE"/>
    <property type="match status" value="1"/>
</dbReference>
<dbReference type="STRING" id="1802511.A3E15_02305"/>
<sequence length="740" mass="80127">MNAGTGNNLQYSACFVLPVEDSLVGIFDAIKYQALIHQTGGGTGFAFSRLRPRGSMVKSSRGVASGPVSFMRIFDAATNEVKQGGKRRGANMGILRVDHPDILEFIHCKEDGGITNFNISVAITDKFMKAYEKNGKYDLVDPKDGKVVGRLSARKVFDEIADGAWRTGDPGLVFIDRINKGTANPVPGLGPVESTNPCGEQPLYPYDSCNLGSIFLGYLVKEKNGRKTLDWDRLGEVVALSVRFLDGVIEMNPYTIPQIRQTSLAIRRIGLGVGGWADMLISLGIPFDSVEALDMANKVMKFIQEKGVEESEELAKERGAFPLFSQSIYKRPRRNSTVTTIAPTGSISIIAGASSGIEPLFAIAFQHIVKDKHLNRKLTFINPKLVEIAKEKGFWTDEIRQRVEGEGVIRNIEGIPSNVKALFGTAHEIDPEWHIKTQAVFQKYTENAVSKTINLRHDSTFEDIKKAYLLAWETGCKGITVFRDGCKDAQVLNLGIKEKKEEVVETEPLRVRPFKVTGSTYKLQTPVGTAFITINQDENASPLEIFVNVGKAGSDVAAMAEALGRTISTALRFRGSLMPRERAMEIATQLAGIGGRRSVGFGPNKIRSLPDAISFALSTHYGFKLNGDARNYYAVNGEAGAVMVAQSPAQGQPSNGGLMVDPVAAPAETANGANGNGELSAKSNGVKPSPEINLIQETTTPQIYLPSGQPVGDLCPSCGASSLVYEEGCAKCYSCGHSEC</sequence>
<evidence type="ECO:0000256" key="4">
    <source>
        <dbReference type="ARBA" id="ARBA00014409"/>
    </source>
</evidence>
<dbReference type="InterPro" id="IPR024434">
    <property type="entry name" value="TSCPD_dom"/>
</dbReference>
<keyword evidence="5 13" id="KW-0846">Cobalamin</keyword>
<organism evidence="16 17">
    <name type="scientific">Candidatus Woesebacteria bacterium RIFCSPHIGHO2_12_FULL_42_9</name>
    <dbReference type="NCBI Taxonomy" id="1802511"/>
    <lineage>
        <taxon>Bacteria</taxon>
        <taxon>Candidatus Woeseibacteriota</taxon>
    </lineage>
</organism>
<dbReference type="InterPro" id="IPR050862">
    <property type="entry name" value="RdRp_reductase_class-2"/>
</dbReference>
<accession>A0A1F8ATC4</accession>
<evidence type="ECO:0000256" key="11">
    <source>
        <dbReference type="ARBA" id="ARBA00025437"/>
    </source>
</evidence>
<comment type="caution">
    <text evidence="16">The sequence shown here is derived from an EMBL/GenBank/DDBJ whole genome shotgun (WGS) entry which is preliminary data.</text>
</comment>
<dbReference type="SUPFAM" id="SSF51998">
    <property type="entry name" value="PFL-like glycyl radical enzymes"/>
    <property type="match status" value="1"/>
</dbReference>
<dbReference type="GO" id="GO:0071897">
    <property type="term" value="P:DNA biosynthetic process"/>
    <property type="evidence" value="ECO:0007669"/>
    <property type="project" value="UniProtKB-KW"/>
</dbReference>
<evidence type="ECO:0000313" key="16">
    <source>
        <dbReference type="EMBL" id="OGM55006.1"/>
    </source>
</evidence>
<dbReference type="Pfam" id="PF12637">
    <property type="entry name" value="TSCPD"/>
    <property type="match status" value="1"/>
</dbReference>
<evidence type="ECO:0000259" key="15">
    <source>
        <dbReference type="Pfam" id="PF12637"/>
    </source>
</evidence>
<evidence type="ECO:0000256" key="8">
    <source>
        <dbReference type="ARBA" id="ARBA00023002"/>
    </source>
</evidence>
<dbReference type="InterPro" id="IPR000788">
    <property type="entry name" value="RNR_lg_C"/>
</dbReference>
<dbReference type="EC" id="1.17.4.1" evidence="3 13"/>
<dbReference type="GO" id="GO:0000166">
    <property type="term" value="F:nucleotide binding"/>
    <property type="evidence" value="ECO:0007669"/>
    <property type="project" value="UniProtKB-KW"/>
</dbReference>
<keyword evidence="6 13" id="KW-0237">DNA synthesis</keyword>
<dbReference type="InterPro" id="IPR013344">
    <property type="entry name" value="RNR_NrdJ/NrdZ"/>
</dbReference>
<keyword evidence="8 13" id="KW-0560">Oxidoreductase</keyword>